<protein>
    <submittedName>
        <fullName evidence="1">Uncharacterized protein</fullName>
    </submittedName>
</protein>
<evidence type="ECO:0000313" key="1">
    <source>
        <dbReference type="EMBL" id="JAE20412.1"/>
    </source>
</evidence>
<dbReference type="AlphaFoldDB" id="A0A0A9G7E3"/>
<reference evidence="1" key="2">
    <citation type="journal article" date="2015" name="Data Brief">
        <title>Shoot transcriptome of the giant reed, Arundo donax.</title>
        <authorList>
            <person name="Barrero R.A."/>
            <person name="Guerrero F.D."/>
            <person name="Moolhuijzen P."/>
            <person name="Goolsby J.A."/>
            <person name="Tidwell J."/>
            <person name="Bellgard S.E."/>
            <person name="Bellgard M.I."/>
        </authorList>
    </citation>
    <scope>NUCLEOTIDE SEQUENCE</scope>
    <source>
        <tissue evidence="1">Shoot tissue taken approximately 20 cm above the soil surface</tissue>
    </source>
</reference>
<sequence>MCVCVCGTFRYFQPDVAMYFWNKYGAACCIYAAVRKSCLW</sequence>
<organism evidence="1">
    <name type="scientific">Arundo donax</name>
    <name type="common">Giant reed</name>
    <name type="synonym">Donax arundinaceus</name>
    <dbReference type="NCBI Taxonomy" id="35708"/>
    <lineage>
        <taxon>Eukaryota</taxon>
        <taxon>Viridiplantae</taxon>
        <taxon>Streptophyta</taxon>
        <taxon>Embryophyta</taxon>
        <taxon>Tracheophyta</taxon>
        <taxon>Spermatophyta</taxon>
        <taxon>Magnoliopsida</taxon>
        <taxon>Liliopsida</taxon>
        <taxon>Poales</taxon>
        <taxon>Poaceae</taxon>
        <taxon>PACMAD clade</taxon>
        <taxon>Arundinoideae</taxon>
        <taxon>Arundineae</taxon>
        <taxon>Arundo</taxon>
    </lineage>
</organism>
<dbReference type="EMBL" id="GBRH01177484">
    <property type="protein sequence ID" value="JAE20412.1"/>
    <property type="molecule type" value="Transcribed_RNA"/>
</dbReference>
<name>A0A0A9G7E3_ARUDO</name>
<reference evidence="1" key="1">
    <citation type="submission" date="2014-09" db="EMBL/GenBank/DDBJ databases">
        <authorList>
            <person name="Magalhaes I.L.F."/>
            <person name="Oliveira U."/>
            <person name="Santos F.R."/>
            <person name="Vidigal T.H.D.A."/>
            <person name="Brescovit A.D."/>
            <person name="Santos A.J."/>
        </authorList>
    </citation>
    <scope>NUCLEOTIDE SEQUENCE</scope>
    <source>
        <tissue evidence="1">Shoot tissue taken approximately 20 cm above the soil surface</tissue>
    </source>
</reference>
<accession>A0A0A9G7E3</accession>
<proteinExistence type="predicted"/>